<keyword evidence="4" id="KW-0132">Cell division</keyword>
<dbReference type="Pfam" id="PF06136">
    <property type="entry name" value="SOK"/>
    <property type="match status" value="1"/>
</dbReference>
<comment type="caution">
    <text evidence="10">The sequence shown here is derived from an EMBL/GenBank/DDBJ whole genome shotgun (WGS) entry which is preliminary data.</text>
</comment>
<dbReference type="InterPro" id="IPR010369">
    <property type="entry name" value="SOK"/>
</dbReference>
<evidence type="ECO:0000256" key="2">
    <source>
        <dbReference type="ARBA" id="ARBA00022473"/>
    </source>
</evidence>
<proteinExistence type="inferred from homology"/>
<keyword evidence="5" id="KW-0472">Membrane</keyword>
<dbReference type="PANTHER" id="PTHR31083:SF18">
    <property type="entry name" value="PROTEIN SOSEKI 2"/>
    <property type="match status" value="1"/>
</dbReference>
<accession>A0A9Q1KN43</accession>
<feature type="compositionally biased region" description="Acidic residues" evidence="8">
    <location>
        <begin position="165"/>
        <end position="177"/>
    </location>
</feature>
<evidence type="ECO:0000313" key="11">
    <source>
        <dbReference type="Proteomes" id="UP001153076"/>
    </source>
</evidence>
<evidence type="ECO:0000256" key="6">
    <source>
        <dbReference type="ARBA" id="ARBA00023306"/>
    </source>
</evidence>
<feature type="domain" description="SOSEKI DIX-like" evidence="9">
    <location>
        <begin position="72"/>
        <end position="107"/>
    </location>
</feature>
<protein>
    <recommendedName>
        <fullName evidence="9">SOSEKI DIX-like domain-containing protein</fullName>
    </recommendedName>
</protein>
<evidence type="ECO:0000256" key="3">
    <source>
        <dbReference type="ARBA" id="ARBA00022475"/>
    </source>
</evidence>
<dbReference type="Proteomes" id="UP001153076">
    <property type="component" value="Unassembled WGS sequence"/>
</dbReference>
<dbReference type="GO" id="GO:0051301">
    <property type="term" value="P:cell division"/>
    <property type="evidence" value="ECO:0007669"/>
    <property type="project" value="UniProtKB-KW"/>
</dbReference>
<keyword evidence="3" id="KW-1003">Cell membrane</keyword>
<feature type="region of interest" description="Disordered" evidence="8">
    <location>
        <begin position="147"/>
        <end position="193"/>
    </location>
</feature>
<name>A0A9Q1KN43_9CARY</name>
<feature type="compositionally biased region" description="Low complexity" evidence="8">
    <location>
        <begin position="250"/>
        <end position="267"/>
    </location>
</feature>
<dbReference type="InterPro" id="IPR048351">
    <property type="entry name" value="SOK_DIX"/>
</dbReference>
<keyword evidence="2" id="KW-0217">Developmental protein</keyword>
<evidence type="ECO:0000256" key="7">
    <source>
        <dbReference type="ARBA" id="ARBA00024211"/>
    </source>
</evidence>
<feature type="compositionally biased region" description="Pro residues" evidence="8">
    <location>
        <begin position="221"/>
        <end position="234"/>
    </location>
</feature>
<gene>
    <name evidence="10" type="ORF">Cgig2_002837</name>
</gene>
<evidence type="ECO:0000259" key="9">
    <source>
        <dbReference type="Pfam" id="PF06136"/>
    </source>
</evidence>
<evidence type="ECO:0000313" key="10">
    <source>
        <dbReference type="EMBL" id="KAJ8446675.1"/>
    </source>
</evidence>
<dbReference type="OrthoDB" id="1731358at2759"/>
<comment type="subcellular location">
    <subcellularLocation>
        <location evidence="1">Cell membrane</location>
        <topology evidence="1">Peripheral membrane protein</topology>
        <orientation evidence="1">Cytoplasmic side</orientation>
    </subcellularLocation>
</comment>
<dbReference type="GO" id="GO:0051258">
    <property type="term" value="P:protein polymerization"/>
    <property type="evidence" value="ECO:0007669"/>
    <property type="project" value="UniProtKB-ARBA"/>
</dbReference>
<sequence length="409" mass="45494">MEVVKAGRSSTGSREPANIDPEIMRNRVKLLGGTTNDRRPYVNLRPNDHDYDHDQQHLQHPRNRLVKMFNKVQVVYYLTRHGHLEHPHYLEVSHLASQPLRLREIRPPELEFRGRQQRQSSQVIPKTNGLLISTSARHSFRQSACAVSNAEPQGGKNLEQYDNNNDGEEQVVEEEEDKGSCNSSNPPYQPRPIDVCPLIMQMEQDESYSLPSTSSTTSDKLPPPPPPPPPPPATPYSTPSKKAIEEDGDPSGSSRNPIISSSTSSNTDRVPVLKDQCPCSCKAENHRVSKEEDDEDMIMVRYMSENPRFGNLQSEEKEYFSGTLVEAIATHHQHTPSSGSVSALAYLTPPPVFTKSSSYNEQRSGLQAAAATAAEEQDKEQDCGKVTGIIKCIPRRKSCGSSSSKSNKL</sequence>
<feature type="compositionally biased region" description="Low complexity" evidence="8">
    <location>
        <begin position="207"/>
        <end position="220"/>
    </location>
</feature>
<dbReference type="GO" id="GO:0005886">
    <property type="term" value="C:plasma membrane"/>
    <property type="evidence" value="ECO:0007669"/>
    <property type="project" value="UniProtKB-SubCell"/>
</dbReference>
<dbReference type="AlphaFoldDB" id="A0A9Q1KN43"/>
<evidence type="ECO:0000256" key="5">
    <source>
        <dbReference type="ARBA" id="ARBA00023136"/>
    </source>
</evidence>
<keyword evidence="6" id="KW-0131">Cell cycle</keyword>
<organism evidence="10 11">
    <name type="scientific">Carnegiea gigantea</name>
    <dbReference type="NCBI Taxonomy" id="171969"/>
    <lineage>
        <taxon>Eukaryota</taxon>
        <taxon>Viridiplantae</taxon>
        <taxon>Streptophyta</taxon>
        <taxon>Embryophyta</taxon>
        <taxon>Tracheophyta</taxon>
        <taxon>Spermatophyta</taxon>
        <taxon>Magnoliopsida</taxon>
        <taxon>eudicotyledons</taxon>
        <taxon>Gunneridae</taxon>
        <taxon>Pentapetalae</taxon>
        <taxon>Caryophyllales</taxon>
        <taxon>Cactineae</taxon>
        <taxon>Cactaceae</taxon>
        <taxon>Cactoideae</taxon>
        <taxon>Echinocereeae</taxon>
        <taxon>Carnegiea</taxon>
    </lineage>
</organism>
<keyword evidence="11" id="KW-1185">Reference proteome</keyword>
<dbReference type="PANTHER" id="PTHR31083">
    <property type="entry name" value="UPSTREAM OF FLC PROTEIN (DUF966)"/>
    <property type="match status" value="1"/>
</dbReference>
<feature type="region of interest" description="Disordered" evidence="8">
    <location>
        <begin position="206"/>
        <end position="275"/>
    </location>
</feature>
<comment type="similarity">
    <text evidence="7">Belongs to the SOSEKI family.</text>
</comment>
<evidence type="ECO:0000256" key="4">
    <source>
        <dbReference type="ARBA" id="ARBA00022618"/>
    </source>
</evidence>
<reference evidence="10" key="1">
    <citation type="submission" date="2022-04" db="EMBL/GenBank/DDBJ databases">
        <title>Carnegiea gigantea Genome sequencing and assembly v2.</title>
        <authorList>
            <person name="Copetti D."/>
            <person name="Sanderson M.J."/>
            <person name="Burquez A."/>
            <person name="Wojciechowski M.F."/>
        </authorList>
    </citation>
    <scope>NUCLEOTIDE SEQUENCE</scope>
    <source>
        <strain evidence="10">SGP5-SGP5p</strain>
        <tissue evidence="10">Aerial part</tissue>
    </source>
</reference>
<evidence type="ECO:0000256" key="1">
    <source>
        <dbReference type="ARBA" id="ARBA00004413"/>
    </source>
</evidence>
<evidence type="ECO:0000256" key="8">
    <source>
        <dbReference type="SAM" id="MobiDB-lite"/>
    </source>
</evidence>
<dbReference type="EMBL" id="JAKOGI010000051">
    <property type="protein sequence ID" value="KAJ8446675.1"/>
    <property type="molecule type" value="Genomic_DNA"/>
</dbReference>